<evidence type="ECO:0000313" key="2">
    <source>
        <dbReference type="EMBL" id="WWF06040.1"/>
    </source>
</evidence>
<gene>
    <name evidence="2" type="ORF">N5P18_03975</name>
</gene>
<accession>A0ABZ2FI93</accession>
<protein>
    <submittedName>
        <fullName evidence="2">DUF6112 family protein</fullName>
    </submittedName>
</protein>
<sequence>MGVFPDFEGLSGIEDLREVAGALLMFVLIVAVLMLIVSGICWAIGSSSGNYQLAARGRAGVFVSFTGAILAGAGVAWLNWLITIGNQL</sequence>
<keyword evidence="1" id="KW-0472">Membrane</keyword>
<dbReference type="Pfam" id="PF19607">
    <property type="entry name" value="DUF6112"/>
    <property type="match status" value="1"/>
</dbReference>
<organism evidence="2 3">
    <name type="scientific">Janibacter terrae</name>
    <dbReference type="NCBI Taxonomy" id="103817"/>
    <lineage>
        <taxon>Bacteria</taxon>
        <taxon>Bacillati</taxon>
        <taxon>Actinomycetota</taxon>
        <taxon>Actinomycetes</taxon>
        <taxon>Micrococcales</taxon>
        <taxon>Intrasporangiaceae</taxon>
        <taxon>Janibacter</taxon>
    </lineage>
</organism>
<feature type="transmembrane region" description="Helical" evidence="1">
    <location>
        <begin position="57"/>
        <end position="82"/>
    </location>
</feature>
<dbReference type="Proteomes" id="UP001381003">
    <property type="component" value="Chromosome"/>
</dbReference>
<evidence type="ECO:0000313" key="3">
    <source>
        <dbReference type="Proteomes" id="UP001381003"/>
    </source>
</evidence>
<evidence type="ECO:0000256" key="1">
    <source>
        <dbReference type="SAM" id="Phobius"/>
    </source>
</evidence>
<keyword evidence="1" id="KW-1133">Transmembrane helix</keyword>
<dbReference type="EMBL" id="CP104874">
    <property type="protein sequence ID" value="WWF06040.1"/>
    <property type="molecule type" value="Genomic_DNA"/>
</dbReference>
<name>A0ABZ2FI93_9MICO</name>
<proteinExistence type="predicted"/>
<reference evidence="2 3" key="1">
    <citation type="submission" date="2022-09" db="EMBL/GenBank/DDBJ databases">
        <title>Complete genome sequence of Janibacter terrae strain COS04-44, PCL-degrading bacteria isolated from oil spilled coast.</title>
        <authorList>
            <person name="Park H."/>
            <person name="Kim J.Y."/>
            <person name="An S.H."/>
            <person name="Lee C.M."/>
            <person name="Weon H.-Y."/>
        </authorList>
    </citation>
    <scope>NUCLEOTIDE SEQUENCE [LARGE SCALE GENOMIC DNA]</scope>
    <source>
        <strain evidence="2 3">COS04-44</strain>
    </source>
</reference>
<dbReference type="InterPro" id="IPR046094">
    <property type="entry name" value="DUF6112"/>
</dbReference>
<feature type="transmembrane region" description="Helical" evidence="1">
    <location>
        <begin position="20"/>
        <end position="45"/>
    </location>
</feature>
<keyword evidence="3" id="KW-1185">Reference proteome</keyword>
<keyword evidence="1" id="KW-0812">Transmembrane</keyword>
<dbReference type="RefSeq" id="WP_338538749.1">
    <property type="nucleotide sequence ID" value="NZ_CP104874.1"/>
</dbReference>